<dbReference type="OrthoDB" id="1551443at2"/>
<sequence length="308" mass="34829">MGNGEEPPMDASAILEKFTSYEDLPSEALRAASARRAEMTPFFLEEIEKYLAASSEERDGPTPLFFIFFLLGEWREKSAYRSLARLLRISSDDIHALLDDGVTEASHRVMAAVFDGDPEPLFDIILDSQADEYIRSRMCEVLAMLVVAGELSKDRVASFLAEAFGRLPKDEEECFVWNGWMDAIAALGLTEMRPLVAQAFERGWISPSWTDIQHFDRDLAHAAANPDRPFYSDAGDMTLWGDTVEELSTWYGFSERYKEDRERARIRSELGPFGENFPEPYVNPSRDVGRNDPCPCGSGKKYKKCCLT</sequence>
<dbReference type="AlphaFoldDB" id="A0A3M9XSQ3"/>
<organism evidence="1 2">
    <name type="scientific">Methylocystis hirsuta</name>
    <dbReference type="NCBI Taxonomy" id="369798"/>
    <lineage>
        <taxon>Bacteria</taxon>
        <taxon>Pseudomonadati</taxon>
        <taxon>Pseudomonadota</taxon>
        <taxon>Alphaproteobacteria</taxon>
        <taxon>Hyphomicrobiales</taxon>
        <taxon>Methylocystaceae</taxon>
        <taxon>Methylocystis</taxon>
    </lineage>
</organism>
<evidence type="ECO:0000313" key="1">
    <source>
        <dbReference type="EMBL" id="RNJ50802.1"/>
    </source>
</evidence>
<keyword evidence="2" id="KW-1185">Reference proteome</keyword>
<dbReference type="Pfam" id="PF06685">
    <property type="entry name" value="DUF1186"/>
    <property type="match status" value="1"/>
</dbReference>
<dbReference type="EMBL" id="QWDD01000001">
    <property type="protein sequence ID" value="RNJ50802.1"/>
    <property type="molecule type" value="Genomic_DNA"/>
</dbReference>
<evidence type="ECO:0000313" key="2">
    <source>
        <dbReference type="Proteomes" id="UP000268623"/>
    </source>
</evidence>
<protein>
    <submittedName>
        <fullName evidence="1">DUF1186 domain-containing protein</fullName>
    </submittedName>
</protein>
<dbReference type="PANTHER" id="PTHR33747:SF1">
    <property type="entry name" value="ADENYLATE CYCLASE-ASSOCIATED CAP C-TERMINAL DOMAIN-CONTAINING PROTEIN"/>
    <property type="match status" value="1"/>
</dbReference>
<comment type="caution">
    <text evidence="1">The sequence shown here is derived from an EMBL/GenBank/DDBJ whole genome shotgun (WGS) entry which is preliminary data.</text>
</comment>
<dbReference type="Pfam" id="PF02810">
    <property type="entry name" value="SEC-C"/>
    <property type="match status" value="1"/>
</dbReference>
<accession>A0A3M9XSQ3</accession>
<dbReference type="PANTHER" id="PTHR33747">
    <property type="entry name" value="UPF0225 PROTEIN SCO1677"/>
    <property type="match status" value="1"/>
</dbReference>
<dbReference type="InterPro" id="IPR010602">
    <property type="entry name" value="DUF1186"/>
</dbReference>
<name>A0A3M9XSQ3_9HYPH</name>
<gene>
    <name evidence="1" type="ORF">D1O30_15620</name>
</gene>
<dbReference type="SUPFAM" id="SSF103642">
    <property type="entry name" value="Sec-C motif"/>
    <property type="match status" value="1"/>
</dbReference>
<dbReference type="Proteomes" id="UP000268623">
    <property type="component" value="Unassembled WGS sequence"/>
</dbReference>
<dbReference type="InterPro" id="IPR004027">
    <property type="entry name" value="SEC_C_motif"/>
</dbReference>
<dbReference type="Gene3D" id="3.10.450.50">
    <property type="match status" value="1"/>
</dbReference>
<proteinExistence type="predicted"/>
<reference evidence="1 2" key="1">
    <citation type="submission" date="2018-08" db="EMBL/GenBank/DDBJ databases">
        <title>Genome sequence of Methylocystis hirsuta CSC1, a methanotroph able to accumulate PHAs.</title>
        <authorList>
            <person name="Bordel S."/>
            <person name="Rodriguez E."/>
            <person name="Gancedo J."/>
            <person name="Munoz R."/>
        </authorList>
    </citation>
    <scope>NUCLEOTIDE SEQUENCE [LARGE SCALE GENOMIC DNA]</scope>
    <source>
        <strain evidence="1 2">CSC1</strain>
    </source>
</reference>